<evidence type="ECO:0000256" key="2">
    <source>
        <dbReference type="ARBA" id="ARBA00022630"/>
    </source>
</evidence>
<reference evidence="7 8" key="1">
    <citation type="submission" date="2018-07" db="EMBL/GenBank/DDBJ databases">
        <authorList>
            <person name="Quirk P.G."/>
            <person name="Krulwich T.A."/>
        </authorList>
    </citation>
    <scope>NUCLEOTIDE SEQUENCE [LARGE SCALE GENOMIC DNA]</scope>
    <source>
        <strain evidence="7 8">CC-BB4</strain>
    </source>
</reference>
<gene>
    <name evidence="7" type="ORF">DW352_21270</name>
</gene>
<comment type="cofactor">
    <cofactor evidence="1">
        <name>FAD</name>
        <dbReference type="ChEBI" id="CHEBI:57692"/>
    </cofactor>
</comment>
<dbReference type="OrthoDB" id="4230779at2"/>
<dbReference type="PRINTS" id="PR00420">
    <property type="entry name" value="RNGMNOXGNASE"/>
</dbReference>
<keyword evidence="2" id="KW-0285">Flavoprotein</keyword>
<keyword evidence="5" id="KW-0503">Monooxygenase</keyword>
<dbReference type="PANTHER" id="PTHR13789:SF318">
    <property type="entry name" value="GERANYLGERANYL DIPHOSPHATE REDUCTASE"/>
    <property type="match status" value="1"/>
</dbReference>
<sequence>MANSKPNVVIVGGGIGGLFAANALIAQGVNVSVYEQAPALGEVGAGVYLTPNSVRHLERLGFGPAVEKWGARVGPNSHYFRDDGTSIAPVQVTDSSGWNATFGMHRADFVNFLAAALPKNAVNTGHRCVGFTQEGGKARVTFANGASTEADIVIGADGIHSELRPHVFPPSTPVFSSTSAYRGTVPHERVPDWPVDRWQMWLGKGKHFLVFPLRAGKLINFVGFVPADQEMKESWSAPGDPDALRRDFAGWDPRVEKLLAQVDKTFRWALYDREPLPTWTKGRLTLLGDAAHPMLPHLGQGANQSIEDGMALATILARSDSQSIPAALEAYERLRRERVAQVQRGARENGLRYDGVSGFADLAKRDAEIAAHANFRKKLYDFDVVPQAEEAALALAS</sequence>
<dbReference type="PANTHER" id="PTHR13789">
    <property type="entry name" value="MONOOXYGENASE"/>
    <property type="match status" value="1"/>
</dbReference>
<dbReference type="GO" id="GO:0071949">
    <property type="term" value="F:FAD binding"/>
    <property type="evidence" value="ECO:0007669"/>
    <property type="project" value="InterPro"/>
</dbReference>
<dbReference type="RefSeq" id="WP_115693208.1">
    <property type="nucleotide sequence ID" value="NZ_CP031417.1"/>
</dbReference>
<organism evidence="7 8">
    <name type="scientific">Pseudolabrys taiwanensis</name>
    <dbReference type="NCBI Taxonomy" id="331696"/>
    <lineage>
        <taxon>Bacteria</taxon>
        <taxon>Pseudomonadati</taxon>
        <taxon>Pseudomonadota</taxon>
        <taxon>Alphaproteobacteria</taxon>
        <taxon>Hyphomicrobiales</taxon>
        <taxon>Xanthobacteraceae</taxon>
        <taxon>Pseudolabrys</taxon>
    </lineage>
</organism>
<dbReference type="InterPro" id="IPR050493">
    <property type="entry name" value="FAD-dep_Monooxygenase_BioMet"/>
</dbReference>
<dbReference type="KEGG" id="ptaw:DW352_21270"/>
<evidence type="ECO:0000256" key="4">
    <source>
        <dbReference type="ARBA" id="ARBA00023002"/>
    </source>
</evidence>
<dbReference type="SUPFAM" id="SSF51905">
    <property type="entry name" value="FAD/NAD(P)-binding domain"/>
    <property type="match status" value="1"/>
</dbReference>
<dbReference type="Pfam" id="PF01494">
    <property type="entry name" value="FAD_binding_3"/>
    <property type="match status" value="1"/>
</dbReference>
<evidence type="ECO:0000256" key="1">
    <source>
        <dbReference type="ARBA" id="ARBA00001974"/>
    </source>
</evidence>
<keyword evidence="4" id="KW-0560">Oxidoreductase</keyword>
<dbReference type="Gene3D" id="3.50.50.60">
    <property type="entry name" value="FAD/NAD(P)-binding domain"/>
    <property type="match status" value="1"/>
</dbReference>
<evidence type="ECO:0000313" key="7">
    <source>
        <dbReference type="EMBL" id="AXK82829.1"/>
    </source>
</evidence>
<protein>
    <submittedName>
        <fullName evidence="7">2-polyprenyl-6-methoxyphenol hydroxylase</fullName>
    </submittedName>
</protein>
<evidence type="ECO:0000259" key="6">
    <source>
        <dbReference type="Pfam" id="PF01494"/>
    </source>
</evidence>
<dbReference type="AlphaFoldDB" id="A0A346A0Y2"/>
<proteinExistence type="predicted"/>
<evidence type="ECO:0000313" key="8">
    <source>
        <dbReference type="Proteomes" id="UP000254889"/>
    </source>
</evidence>
<dbReference type="GO" id="GO:0004497">
    <property type="term" value="F:monooxygenase activity"/>
    <property type="evidence" value="ECO:0007669"/>
    <property type="project" value="UniProtKB-KW"/>
</dbReference>
<dbReference type="InterPro" id="IPR002938">
    <property type="entry name" value="FAD-bd"/>
</dbReference>
<keyword evidence="3" id="KW-0274">FAD</keyword>
<dbReference type="Proteomes" id="UP000254889">
    <property type="component" value="Chromosome"/>
</dbReference>
<dbReference type="EMBL" id="CP031417">
    <property type="protein sequence ID" value="AXK82829.1"/>
    <property type="molecule type" value="Genomic_DNA"/>
</dbReference>
<evidence type="ECO:0000256" key="5">
    <source>
        <dbReference type="ARBA" id="ARBA00023033"/>
    </source>
</evidence>
<keyword evidence="8" id="KW-1185">Reference proteome</keyword>
<name>A0A346A0Y2_9HYPH</name>
<feature type="domain" description="FAD-binding" evidence="6">
    <location>
        <begin position="7"/>
        <end position="344"/>
    </location>
</feature>
<evidence type="ECO:0000256" key="3">
    <source>
        <dbReference type="ARBA" id="ARBA00022827"/>
    </source>
</evidence>
<dbReference type="InterPro" id="IPR036188">
    <property type="entry name" value="FAD/NAD-bd_sf"/>
</dbReference>
<accession>A0A346A0Y2</accession>
<dbReference type="SUPFAM" id="SSF54373">
    <property type="entry name" value="FAD-linked reductases, C-terminal domain"/>
    <property type="match status" value="1"/>
</dbReference>